<dbReference type="AlphaFoldDB" id="A0A5P8E5R7"/>
<dbReference type="Pfam" id="PF13508">
    <property type="entry name" value="Acetyltransf_7"/>
    <property type="match status" value="1"/>
</dbReference>
<accession>A0A5P8E5R7</accession>
<dbReference type="OrthoDB" id="9127144at2"/>
<evidence type="ECO:0000259" key="1">
    <source>
        <dbReference type="PROSITE" id="PS51186"/>
    </source>
</evidence>
<keyword evidence="3" id="KW-1185">Reference proteome</keyword>
<dbReference type="RefSeq" id="WP_111897217.1">
    <property type="nucleotide sequence ID" value="NZ_CP033459.1"/>
</dbReference>
<proteinExistence type="predicted"/>
<evidence type="ECO:0000313" key="2">
    <source>
        <dbReference type="EMBL" id="QFQ12353.1"/>
    </source>
</evidence>
<dbReference type="EMBL" id="CP033459">
    <property type="protein sequence ID" value="QFQ12353.1"/>
    <property type="molecule type" value="Genomic_DNA"/>
</dbReference>
<dbReference type="KEGG" id="alq:C7Y71_004615"/>
<dbReference type="Gene3D" id="3.40.630.30">
    <property type="match status" value="1"/>
</dbReference>
<organism evidence="2 3">
    <name type="scientific">Pseudoprevotella muciniphila</name>
    <dbReference type="NCBI Taxonomy" id="2133944"/>
    <lineage>
        <taxon>Bacteria</taxon>
        <taxon>Pseudomonadati</taxon>
        <taxon>Bacteroidota</taxon>
        <taxon>Bacteroidia</taxon>
        <taxon>Bacteroidales</taxon>
        <taxon>Prevotellaceae</taxon>
        <taxon>Pseudoprevotella</taxon>
    </lineage>
</organism>
<reference evidence="2 3" key="1">
    <citation type="submission" date="2018-11" db="EMBL/GenBank/DDBJ databases">
        <authorList>
            <person name="Na S.W."/>
            <person name="Baik M."/>
        </authorList>
    </citation>
    <scope>NUCLEOTIDE SEQUENCE [LARGE SCALE GENOMIC DNA]</scope>
    <source>
        <strain evidence="2 3">E39</strain>
    </source>
</reference>
<sequence>MLIRKTAYSSTDQPLVQPLYESGFPAAERLPYEMLVRFTDKMPIDFFVYRSEDRFVGFTYTAYFKNTAWLFYFAVEQELRGEGFGSLILAEYLATIKAERVIIDIESTDQTAENKAERTHRRAFYERAGFRDTNISRSYRGITYQIMVRGEGGISEEEYSGFIDRLHQIWHNLEQNT</sequence>
<protein>
    <submittedName>
        <fullName evidence="2">N-acetyltransferase</fullName>
    </submittedName>
</protein>
<name>A0A5P8E5R7_9BACT</name>
<gene>
    <name evidence="2" type="ORF">C7Y71_004615</name>
</gene>
<evidence type="ECO:0000313" key="3">
    <source>
        <dbReference type="Proteomes" id="UP000249375"/>
    </source>
</evidence>
<keyword evidence="2" id="KW-0808">Transferase</keyword>
<dbReference type="CDD" id="cd04301">
    <property type="entry name" value="NAT_SF"/>
    <property type="match status" value="1"/>
</dbReference>
<feature type="domain" description="N-acetyltransferase" evidence="1">
    <location>
        <begin position="1"/>
        <end position="149"/>
    </location>
</feature>
<dbReference type="InterPro" id="IPR000182">
    <property type="entry name" value="GNAT_dom"/>
</dbReference>
<dbReference type="SUPFAM" id="SSF55729">
    <property type="entry name" value="Acyl-CoA N-acyltransferases (Nat)"/>
    <property type="match status" value="1"/>
</dbReference>
<dbReference type="GO" id="GO:0016747">
    <property type="term" value="F:acyltransferase activity, transferring groups other than amino-acyl groups"/>
    <property type="evidence" value="ECO:0007669"/>
    <property type="project" value="InterPro"/>
</dbReference>
<dbReference type="Proteomes" id="UP000249375">
    <property type="component" value="Chromosome"/>
</dbReference>
<dbReference type="PROSITE" id="PS51186">
    <property type="entry name" value="GNAT"/>
    <property type="match status" value="1"/>
</dbReference>
<dbReference type="InterPro" id="IPR016181">
    <property type="entry name" value="Acyl_CoA_acyltransferase"/>
</dbReference>